<dbReference type="InterPro" id="IPR047057">
    <property type="entry name" value="MerR_fam"/>
</dbReference>
<evidence type="ECO:0000313" key="4">
    <source>
        <dbReference type="Proteomes" id="UP001494902"/>
    </source>
</evidence>
<dbReference type="Pfam" id="PF06445">
    <property type="entry name" value="GyrI-like"/>
    <property type="match status" value="1"/>
</dbReference>
<dbReference type="PANTHER" id="PTHR30204:SF97">
    <property type="entry name" value="MERR FAMILY REGULATORY PROTEIN"/>
    <property type="match status" value="1"/>
</dbReference>
<name>A0ABV1KEY2_9PSEU</name>
<organism evidence="3 4">
    <name type="scientific">Pseudonocardia nematodicida</name>
    <dbReference type="NCBI Taxonomy" id="1206997"/>
    <lineage>
        <taxon>Bacteria</taxon>
        <taxon>Bacillati</taxon>
        <taxon>Actinomycetota</taxon>
        <taxon>Actinomycetes</taxon>
        <taxon>Pseudonocardiales</taxon>
        <taxon>Pseudonocardiaceae</taxon>
        <taxon>Pseudonocardia</taxon>
    </lineage>
</organism>
<evidence type="ECO:0000256" key="1">
    <source>
        <dbReference type="ARBA" id="ARBA00023125"/>
    </source>
</evidence>
<dbReference type="SUPFAM" id="SSF46955">
    <property type="entry name" value="Putative DNA-binding domain"/>
    <property type="match status" value="1"/>
</dbReference>
<dbReference type="PROSITE" id="PS50937">
    <property type="entry name" value="HTH_MERR_2"/>
    <property type="match status" value="1"/>
</dbReference>
<accession>A0ABV1KEY2</accession>
<protein>
    <submittedName>
        <fullName evidence="3">MerR family transcriptional regulator</fullName>
    </submittedName>
</protein>
<dbReference type="SMART" id="SM00871">
    <property type="entry name" value="AraC_E_bind"/>
    <property type="match status" value="1"/>
</dbReference>
<comment type="caution">
    <text evidence="3">The sequence shown here is derived from an EMBL/GenBank/DDBJ whole genome shotgun (WGS) entry which is preliminary data.</text>
</comment>
<keyword evidence="1" id="KW-0238">DNA-binding</keyword>
<dbReference type="Proteomes" id="UP001494902">
    <property type="component" value="Unassembled WGS sequence"/>
</dbReference>
<dbReference type="EMBL" id="JBEDNQ010000006">
    <property type="protein sequence ID" value="MEQ3552172.1"/>
    <property type="molecule type" value="Genomic_DNA"/>
</dbReference>
<gene>
    <name evidence="3" type="ORF">WIS52_16995</name>
</gene>
<evidence type="ECO:0000313" key="3">
    <source>
        <dbReference type="EMBL" id="MEQ3552172.1"/>
    </source>
</evidence>
<reference evidence="3 4" key="1">
    <citation type="submission" date="2024-03" db="EMBL/GenBank/DDBJ databases">
        <title>Draft genome sequence of Pseudonocardia nematodicida JCM 31783.</title>
        <authorList>
            <person name="Butdee W."/>
            <person name="Duangmal K."/>
        </authorList>
    </citation>
    <scope>NUCLEOTIDE SEQUENCE [LARGE SCALE GENOMIC DNA]</scope>
    <source>
        <strain evidence="3 4">JCM 31783</strain>
    </source>
</reference>
<dbReference type="InterPro" id="IPR029442">
    <property type="entry name" value="GyrI-like"/>
</dbReference>
<proteinExistence type="predicted"/>
<dbReference type="InterPro" id="IPR010499">
    <property type="entry name" value="AraC_E-bd"/>
</dbReference>
<dbReference type="SUPFAM" id="SSF55136">
    <property type="entry name" value="Probable bacterial effector-binding domain"/>
    <property type="match status" value="1"/>
</dbReference>
<dbReference type="CDD" id="cd01107">
    <property type="entry name" value="HTH_BmrR"/>
    <property type="match status" value="1"/>
</dbReference>
<dbReference type="InterPro" id="IPR011256">
    <property type="entry name" value="Reg_factor_effector_dom_sf"/>
</dbReference>
<feature type="domain" description="HTH merR-type" evidence="2">
    <location>
        <begin position="4"/>
        <end position="74"/>
    </location>
</feature>
<dbReference type="Gene3D" id="1.10.1660.10">
    <property type="match status" value="1"/>
</dbReference>
<dbReference type="InterPro" id="IPR000551">
    <property type="entry name" value="MerR-type_HTH_dom"/>
</dbReference>
<dbReference type="InterPro" id="IPR009061">
    <property type="entry name" value="DNA-bd_dom_put_sf"/>
</dbReference>
<dbReference type="SMART" id="SM00422">
    <property type="entry name" value="HTH_MERR"/>
    <property type="match status" value="1"/>
</dbReference>
<evidence type="ECO:0000259" key="2">
    <source>
        <dbReference type="PROSITE" id="PS50937"/>
    </source>
</evidence>
<dbReference type="Pfam" id="PF13411">
    <property type="entry name" value="MerR_1"/>
    <property type="match status" value="1"/>
</dbReference>
<dbReference type="Gene3D" id="3.20.80.10">
    <property type="entry name" value="Regulatory factor, effector binding domain"/>
    <property type="match status" value="1"/>
</dbReference>
<keyword evidence="4" id="KW-1185">Reference proteome</keyword>
<dbReference type="PANTHER" id="PTHR30204">
    <property type="entry name" value="REDOX-CYCLING DRUG-SENSING TRANSCRIPTIONAL ACTIVATOR SOXR"/>
    <property type="match status" value="1"/>
</dbReference>
<sequence length="271" mass="29728">MDELMPIGRFSRLCWLSIKALRVYDEAGLLTPAHVDPYSGYRYYLPRQAGTARAIATLRSLDMPLAEIRAVVTESDQDRVRDLLDHHRTVLEQRLDRHRHMLGRVETFIRKGIVMTYEISTRDIPATDVVGTEFHSSPEYIGEGCSRAYPVLFGALAAAGATPAGPPHLLYHSVDDDGWRLEAAVPVTGTGGLGALPEGLTVHRVGGGRAAVTRHVGPYDELGIAYREVEAWIEAQGLASAGTCYDVYLNDPAEVAPDKLETEIVWPVLPA</sequence>
<dbReference type="RefSeq" id="WP_349299292.1">
    <property type="nucleotide sequence ID" value="NZ_JBEDNQ010000006.1"/>
</dbReference>